<dbReference type="Proteomes" id="UP000624159">
    <property type="component" value="Unassembled WGS sequence"/>
</dbReference>
<evidence type="ECO:0000313" key="9">
    <source>
        <dbReference type="Proteomes" id="UP000624159"/>
    </source>
</evidence>
<keyword evidence="9" id="KW-1185">Reference proteome</keyword>
<evidence type="ECO:0000313" key="8">
    <source>
        <dbReference type="Proteomes" id="UP000307968"/>
    </source>
</evidence>
<organism evidence="4 7">
    <name type="scientific">Serratia rubidaea</name>
    <name type="common">Serratia marinorubra</name>
    <dbReference type="NCBI Taxonomy" id="61652"/>
    <lineage>
        <taxon>Bacteria</taxon>
        <taxon>Pseudomonadati</taxon>
        <taxon>Pseudomonadota</taxon>
        <taxon>Gammaproteobacteria</taxon>
        <taxon>Enterobacterales</taxon>
        <taxon>Yersiniaceae</taxon>
        <taxon>Serratia</taxon>
    </lineage>
</organism>
<dbReference type="EMBL" id="JADULK010000009">
    <property type="protein sequence ID" value="MBH1931474.1"/>
    <property type="molecule type" value="Genomic_DNA"/>
</dbReference>
<evidence type="ECO:0000313" key="2">
    <source>
        <dbReference type="EMBL" id="MBH1931474.1"/>
    </source>
</evidence>
<dbReference type="AlphaFoldDB" id="A0A3S4YYG5"/>
<dbReference type="Proteomes" id="UP000307968">
    <property type="component" value="Chromosome"/>
</dbReference>
<evidence type="ECO:0000313" key="4">
    <source>
        <dbReference type="EMBL" id="VEI71323.1"/>
    </source>
</evidence>
<keyword evidence="1" id="KW-0472">Membrane</keyword>
<proteinExistence type="predicted"/>
<accession>A0A3S4YYG5</accession>
<reference evidence="2 9" key="2">
    <citation type="submission" date="2020-11" db="EMBL/GenBank/DDBJ databases">
        <title>Enhanced detection system for hospital associated transmission using whole genome sequencing surveillance.</title>
        <authorList>
            <person name="Harrison L.H."/>
            <person name="Van Tyne D."/>
            <person name="Marsh J.W."/>
            <person name="Griffith M.P."/>
            <person name="Snyder D.J."/>
            <person name="Cooper V.S."/>
            <person name="Mustapha M."/>
        </authorList>
    </citation>
    <scope>NUCLEOTIDE SEQUENCE [LARGE SCALE GENOMIC DNA]</scope>
    <source>
        <strain evidence="2 9">SER00230</strain>
    </source>
</reference>
<gene>
    <name evidence="2" type="ORF">I5U13_17605</name>
    <name evidence="4" type="ORF">NCTC10036_04304</name>
    <name evidence="5" type="ORF">NCTC12971_02367</name>
    <name evidence="3" type="ORF">NCTC9419_04895</name>
</gene>
<dbReference type="GeneID" id="61765455"/>
<dbReference type="RefSeq" id="WP_015672069.1">
    <property type="nucleotide sequence ID" value="NZ_CAMIPJ010000001.1"/>
</dbReference>
<dbReference type="EMBL" id="LR134493">
    <property type="protein sequence ID" value="VEI71323.1"/>
    <property type="molecule type" value="Genomic_DNA"/>
</dbReference>
<dbReference type="Proteomes" id="UP000281904">
    <property type="component" value="Chromosome"/>
</dbReference>
<dbReference type="EMBL" id="LR134155">
    <property type="protein sequence ID" value="VEA73267.1"/>
    <property type="molecule type" value="Genomic_DNA"/>
</dbReference>
<keyword evidence="1" id="KW-0812">Transmembrane</keyword>
<evidence type="ECO:0000313" key="5">
    <source>
        <dbReference type="EMBL" id="VTP61909.1"/>
    </source>
</evidence>
<name>A0A3S4YYG5_SERRU</name>
<feature type="transmembrane region" description="Helical" evidence="1">
    <location>
        <begin position="7"/>
        <end position="23"/>
    </location>
</feature>
<dbReference type="Proteomes" id="UP000271603">
    <property type="component" value="Chromosome"/>
</dbReference>
<evidence type="ECO:0000313" key="3">
    <source>
        <dbReference type="EMBL" id="VEA73267.1"/>
    </source>
</evidence>
<evidence type="ECO:0000256" key="1">
    <source>
        <dbReference type="SAM" id="Phobius"/>
    </source>
</evidence>
<protein>
    <submittedName>
        <fullName evidence="4">Uncharacterized protein</fullName>
    </submittedName>
</protein>
<sequence length="54" mass="6271">MTFNKGFIRLAGVISIVSVVSGFTRWPDVMFISSCAMIAIWLHAEWDWRRKDKP</sequence>
<dbReference type="EMBL" id="LR590463">
    <property type="protein sequence ID" value="VTP61909.1"/>
    <property type="molecule type" value="Genomic_DNA"/>
</dbReference>
<reference evidence="6 7" key="1">
    <citation type="submission" date="2018-12" db="EMBL/GenBank/DDBJ databases">
        <authorList>
            <consortium name="Pathogen Informatics"/>
        </authorList>
    </citation>
    <scope>NUCLEOTIDE SEQUENCE [LARGE SCALE GENOMIC DNA]</scope>
    <source>
        <strain evidence="4 7">NCTC10036</strain>
        <strain evidence="5 8">NCTC12971</strain>
        <strain evidence="3 6">NCTC9419</strain>
    </source>
</reference>
<keyword evidence="1" id="KW-1133">Transmembrane helix</keyword>
<evidence type="ECO:0000313" key="7">
    <source>
        <dbReference type="Proteomes" id="UP000281904"/>
    </source>
</evidence>
<feature type="transmembrane region" description="Helical" evidence="1">
    <location>
        <begin position="29"/>
        <end position="46"/>
    </location>
</feature>
<evidence type="ECO:0000313" key="6">
    <source>
        <dbReference type="Proteomes" id="UP000271603"/>
    </source>
</evidence>